<gene>
    <name evidence="2" type="ORF">Pan189_30150</name>
</gene>
<keyword evidence="3" id="KW-1185">Reference proteome</keyword>
<dbReference type="AlphaFoldDB" id="A0A517R449"/>
<dbReference type="EMBL" id="CP036268">
    <property type="protein sequence ID" value="QDT38620.1"/>
    <property type="molecule type" value="Genomic_DNA"/>
</dbReference>
<evidence type="ECO:0000313" key="2">
    <source>
        <dbReference type="EMBL" id="QDT38620.1"/>
    </source>
</evidence>
<evidence type="ECO:0000256" key="1">
    <source>
        <dbReference type="SAM" id="Phobius"/>
    </source>
</evidence>
<keyword evidence="1" id="KW-0812">Transmembrane</keyword>
<dbReference type="RefSeq" id="WP_310820526.1">
    <property type="nucleotide sequence ID" value="NZ_CP036268.1"/>
</dbReference>
<accession>A0A517R449</accession>
<protein>
    <submittedName>
        <fullName evidence="2">Uncharacterized protein</fullName>
    </submittedName>
</protein>
<keyword evidence="1" id="KW-1133">Transmembrane helix</keyword>
<sequence>MTAPRQLKIDTACVVRFVAFGIVMGVANIVPYVLTRGAYETDGIEIAGFPFRC</sequence>
<proteinExistence type="predicted"/>
<keyword evidence="1" id="KW-0472">Membrane</keyword>
<evidence type="ECO:0000313" key="3">
    <source>
        <dbReference type="Proteomes" id="UP000317318"/>
    </source>
</evidence>
<organism evidence="2 3">
    <name type="scientific">Stratiformator vulcanicus</name>
    <dbReference type="NCBI Taxonomy" id="2527980"/>
    <lineage>
        <taxon>Bacteria</taxon>
        <taxon>Pseudomonadati</taxon>
        <taxon>Planctomycetota</taxon>
        <taxon>Planctomycetia</taxon>
        <taxon>Planctomycetales</taxon>
        <taxon>Planctomycetaceae</taxon>
        <taxon>Stratiformator</taxon>
    </lineage>
</organism>
<dbReference type="Proteomes" id="UP000317318">
    <property type="component" value="Chromosome"/>
</dbReference>
<dbReference type="KEGG" id="svp:Pan189_30150"/>
<name>A0A517R449_9PLAN</name>
<feature type="transmembrane region" description="Helical" evidence="1">
    <location>
        <begin position="12"/>
        <end position="34"/>
    </location>
</feature>
<reference evidence="2 3" key="1">
    <citation type="submission" date="2019-02" db="EMBL/GenBank/DDBJ databases">
        <title>Deep-cultivation of Planctomycetes and their phenomic and genomic characterization uncovers novel biology.</title>
        <authorList>
            <person name="Wiegand S."/>
            <person name="Jogler M."/>
            <person name="Boedeker C."/>
            <person name="Pinto D."/>
            <person name="Vollmers J."/>
            <person name="Rivas-Marin E."/>
            <person name="Kohn T."/>
            <person name="Peeters S.H."/>
            <person name="Heuer A."/>
            <person name="Rast P."/>
            <person name="Oberbeckmann S."/>
            <person name="Bunk B."/>
            <person name="Jeske O."/>
            <person name="Meyerdierks A."/>
            <person name="Storesund J.E."/>
            <person name="Kallscheuer N."/>
            <person name="Luecker S."/>
            <person name="Lage O.M."/>
            <person name="Pohl T."/>
            <person name="Merkel B.J."/>
            <person name="Hornburger P."/>
            <person name="Mueller R.-W."/>
            <person name="Bruemmer F."/>
            <person name="Labrenz M."/>
            <person name="Spormann A.M."/>
            <person name="Op den Camp H."/>
            <person name="Overmann J."/>
            <person name="Amann R."/>
            <person name="Jetten M.S.M."/>
            <person name="Mascher T."/>
            <person name="Medema M.H."/>
            <person name="Devos D.P."/>
            <person name="Kaster A.-K."/>
            <person name="Ovreas L."/>
            <person name="Rohde M."/>
            <person name="Galperin M.Y."/>
            <person name="Jogler C."/>
        </authorList>
    </citation>
    <scope>NUCLEOTIDE SEQUENCE [LARGE SCALE GENOMIC DNA]</scope>
    <source>
        <strain evidence="2 3">Pan189</strain>
    </source>
</reference>